<keyword evidence="2" id="KW-1185">Reference proteome</keyword>
<accession>A0A561D061</accession>
<gene>
    <name evidence="1" type="ORF">FB550_111115</name>
</gene>
<dbReference type="AlphaFoldDB" id="A0A561D061"/>
<dbReference type="EMBL" id="VIVN01000011">
    <property type="protein sequence ID" value="TWD96458.1"/>
    <property type="molecule type" value="Genomic_DNA"/>
</dbReference>
<evidence type="ECO:0000313" key="1">
    <source>
        <dbReference type="EMBL" id="TWD96458.1"/>
    </source>
</evidence>
<reference evidence="1 2" key="1">
    <citation type="submission" date="2019-06" db="EMBL/GenBank/DDBJ databases">
        <title>Sorghum-associated microbial communities from plants grown in Nebraska, USA.</title>
        <authorList>
            <person name="Schachtman D."/>
        </authorList>
    </citation>
    <scope>NUCLEOTIDE SEQUENCE [LARGE SCALE GENOMIC DNA]</scope>
    <source>
        <strain evidence="1 2">2482</strain>
    </source>
</reference>
<name>A0A561D061_9BACI</name>
<proteinExistence type="predicted"/>
<protein>
    <submittedName>
        <fullName evidence="1">Uncharacterized protein</fullName>
    </submittedName>
</protein>
<evidence type="ECO:0000313" key="2">
    <source>
        <dbReference type="Proteomes" id="UP000319671"/>
    </source>
</evidence>
<dbReference type="Proteomes" id="UP000319671">
    <property type="component" value="Unassembled WGS sequence"/>
</dbReference>
<organism evidence="1 2">
    <name type="scientific">Neobacillus bataviensis</name>
    <dbReference type="NCBI Taxonomy" id="220685"/>
    <lineage>
        <taxon>Bacteria</taxon>
        <taxon>Bacillati</taxon>
        <taxon>Bacillota</taxon>
        <taxon>Bacilli</taxon>
        <taxon>Bacillales</taxon>
        <taxon>Bacillaceae</taxon>
        <taxon>Neobacillus</taxon>
    </lineage>
</organism>
<comment type="caution">
    <text evidence="1">The sequence shown here is derived from an EMBL/GenBank/DDBJ whole genome shotgun (WGS) entry which is preliminary data.</text>
</comment>
<dbReference type="RefSeq" id="WP_144566945.1">
    <property type="nucleotide sequence ID" value="NZ_VIVN01000011.1"/>
</dbReference>
<sequence>MDALDQFPVLVTPHITEDYGIIDNELNTIIYGICNTGFLGLFNNRFDSVLKSYLPNKTHAVYQIKANYLEEQDTLSNEPWSYDYLMVRKLKASHAKDTEAARSCETSSLILLNIQMQHFLINKTVYEVSFFTPI</sequence>